<keyword evidence="1" id="KW-0472">Membrane</keyword>
<feature type="transmembrane region" description="Helical" evidence="1">
    <location>
        <begin position="122"/>
        <end position="141"/>
    </location>
</feature>
<evidence type="ECO:0000256" key="1">
    <source>
        <dbReference type="SAM" id="Phobius"/>
    </source>
</evidence>
<evidence type="ECO:0000313" key="2">
    <source>
        <dbReference type="EMBL" id="NEX63901.1"/>
    </source>
</evidence>
<organism evidence="2 3">
    <name type="scientific">Noviherbaspirillum galbum</name>
    <dbReference type="NCBI Taxonomy" id="2709383"/>
    <lineage>
        <taxon>Bacteria</taxon>
        <taxon>Pseudomonadati</taxon>
        <taxon>Pseudomonadota</taxon>
        <taxon>Betaproteobacteria</taxon>
        <taxon>Burkholderiales</taxon>
        <taxon>Oxalobacteraceae</taxon>
        <taxon>Noviherbaspirillum</taxon>
    </lineage>
</organism>
<proteinExistence type="predicted"/>
<evidence type="ECO:0000313" key="3">
    <source>
        <dbReference type="Proteomes" id="UP000482155"/>
    </source>
</evidence>
<comment type="caution">
    <text evidence="2">The sequence shown here is derived from an EMBL/GenBank/DDBJ whole genome shotgun (WGS) entry which is preliminary data.</text>
</comment>
<dbReference type="EMBL" id="JAAIVB010000078">
    <property type="protein sequence ID" value="NEX63901.1"/>
    <property type="molecule type" value="Genomic_DNA"/>
</dbReference>
<dbReference type="Proteomes" id="UP000482155">
    <property type="component" value="Unassembled WGS sequence"/>
</dbReference>
<keyword evidence="3" id="KW-1185">Reference proteome</keyword>
<name>A0A6B3STD8_9BURK</name>
<accession>A0A6B3STD8</accession>
<reference evidence="2 3" key="1">
    <citation type="submission" date="2020-02" db="EMBL/GenBank/DDBJ databases">
        <authorList>
            <person name="Kim M.K."/>
        </authorList>
    </citation>
    <scope>NUCLEOTIDE SEQUENCE [LARGE SCALE GENOMIC DNA]</scope>
    <source>
        <strain evidence="2 3">17J57-3</strain>
    </source>
</reference>
<sequence length="175" mass="18240">MFIHVACEIVLLSACLAASLVCWKRRDALAAIGFALIGIASALGALEYAGLAGLGEPHRFASRLSGKISLFLVALDALRVPGSWLLAALALAAFPFLPPFVSLAVNIVALAGIVWGGRRHALWSSLAGAVLFALAGLLIGTKGEWHGFARLDLYHLAIAAAVACWAAGSLRRGRT</sequence>
<protein>
    <submittedName>
        <fullName evidence="2">Uncharacterized protein</fullName>
    </submittedName>
</protein>
<keyword evidence="1" id="KW-0812">Transmembrane</keyword>
<dbReference type="AlphaFoldDB" id="A0A6B3STD8"/>
<feature type="transmembrane region" description="Helical" evidence="1">
    <location>
        <begin position="153"/>
        <end position="170"/>
    </location>
</feature>
<dbReference type="RefSeq" id="WP_163967840.1">
    <property type="nucleotide sequence ID" value="NZ_JAAIVB010000078.1"/>
</dbReference>
<feature type="transmembrane region" description="Helical" evidence="1">
    <location>
        <begin position="27"/>
        <end position="49"/>
    </location>
</feature>
<keyword evidence="1" id="KW-1133">Transmembrane helix</keyword>
<feature type="transmembrane region" description="Helical" evidence="1">
    <location>
        <begin position="96"/>
        <end position="115"/>
    </location>
</feature>
<gene>
    <name evidence="2" type="ORF">G3574_22705</name>
</gene>